<reference evidence="1 2" key="1">
    <citation type="submission" date="2023-10" db="EMBL/GenBank/DDBJ databases">
        <title>Sphingomonas sp. HF-S4 16S ribosomal RNA gene Genome sequencing and assembly.</title>
        <authorList>
            <person name="Lee H."/>
        </authorList>
    </citation>
    <scope>NUCLEOTIDE SEQUENCE [LARGE SCALE GENOMIC DNA]</scope>
    <source>
        <strain evidence="1 2">HF-S4</strain>
    </source>
</reference>
<protein>
    <submittedName>
        <fullName evidence="1">Uncharacterized protein</fullName>
    </submittedName>
</protein>
<dbReference type="RefSeq" id="WP_317226792.1">
    <property type="nucleotide sequence ID" value="NZ_JAWJEJ010000001.1"/>
</dbReference>
<evidence type="ECO:0000313" key="2">
    <source>
        <dbReference type="Proteomes" id="UP001273531"/>
    </source>
</evidence>
<dbReference type="SUPFAM" id="SSF56925">
    <property type="entry name" value="OMPA-like"/>
    <property type="match status" value="1"/>
</dbReference>
<evidence type="ECO:0000313" key="1">
    <source>
        <dbReference type="EMBL" id="MDV3457660.1"/>
    </source>
</evidence>
<proteinExistence type="predicted"/>
<dbReference type="EMBL" id="JAWJEJ010000001">
    <property type="protein sequence ID" value="MDV3457660.1"/>
    <property type="molecule type" value="Genomic_DNA"/>
</dbReference>
<organism evidence="1 2">
    <name type="scientific">Sphingomonas agrestis</name>
    <dbReference type="NCBI Taxonomy" id="3080540"/>
    <lineage>
        <taxon>Bacteria</taxon>
        <taxon>Pseudomonadati</taxon>
        <taxon>Pseudomonadota</taxon>
        <taxon>Alphaproteobacteria</taxon>
        <taxon>Sphingomonadales</taxon>
        <taxon>Sphingomonadaceae</taxon>
        <taxon>Sphingomonas</taxon>
    </lineage>
</organism>
<sequence length="82" mass="8779">MNLSDIRFATGNATDGSELRKRREWTLAGRIGTPITPNALLYGKVGYANLQLREDQTVAGVTTSAKEDLDGVLLGAGVGIRF</sequence>
<name>A0ABU3Y8D4_9SPHN</name>
<dbReference type="InterPro" id="IPR011250">
    <property type="entry name" value="OMP/PagP_B-barrel"/>
</dbReference>
<dbReference type="Gene3D" id="2.40.160.20">
    <property type="match status" value="1"/>
</dbReference>
<gene>
    <name evidence="1" type="ORF">RZN05_11745</name>
</gene>
<dbReference type="Proteomes" id="UP001273531">
    <property type="component" value="Unassembled WGS sequence"/>
</dbReference>
<accession>A0ABU3Y8D4</accession>
<keyword evidence="2" id="KW-1185">Reference proteome</keyword>
<comment type="caution">
    <text evidence="1">The sequence shown here is derived from an EMBL/GenBank/DDBJ whole genome shotgun (WGS) entry which is preliminary data.</text>
</comment>